<sequence length="380" mass="44118">MKFLFLFGKIILLFFIPILFADGADGKLGAKNLSQIERFIAREGDVMREVPKDYPVLFKKNDHTKKGDDYHAGMNILIYGHPNIREAIDKFRYLQDLGVDSIAIVFPVFQEDWQANEILPDAELTPTVDELLLLIESAHQFGMRVMLRPILDEESIVKTGHWRGSIQPSNPDAWFESYRELMFTYAELGERTKLDVLNIGTELNSLERNYDKRWKKLIREIRNVYSGELTYSFNWNVIQYIPTSNFAKSLDFIGVDAYFPLNVADDASVDDLIVAWQAWIDRYQNIFKDQSIVLTEVGTLPIRGSHRTPYRWEYANGVADPQTQVNYYEATFRAWDKKVSGLYWWCITLDVNKVDLDYSPLDMPTEEVIKAHFLNSVQPN</sequence>
<accession>A0AB39HQG1</accession>
<dbReference type="AlphaFoldDB" id="A0AB39HQG1"/>
<evidence type="ECO:0008006" key="2">
    <source>
        <dbReference type="Google" id="ProtNLM"/>
    </source>
</evidence>
<dbReference type="InterPro" id="IPR055151">
    <property type="entry name" value="GH113"/>
</dbReference>
<dbReference type="EMBL" id="CP162599">
    <property type="protein sequence ID" value="XDK32775.1"/>
    <property type="molecule type" value="Genomic_DNA"/>
</dbReference>
<dbReference type="SUPFAM" id="SSF51445">
    <property type="entry name" value="(Trans)glycosidases"/>
    <property type="match status" value="1"/>
</dbReference>
<dbReference type="CDD" id="cd19608">
    <property type="entry name" value="GH113_mannanase-like"/>
    <property type="match status" value="1"/>
</dbReference>
<dbReference type="RefSeq" id="WP_368653463.1">
    <property type="nucleotide sequence ID" value="NZ_CP162599.1"/>
</dbReference>
<dbReference type="Pfam" id="PF22612">
    <property type="entry name" value="GH113"/>
    <property type="match status" value="1"/>
</dbReference>
<proteinExistence type="predicted"/>
<dbReference type="Gene3D" id="3.20.20.80">
    <property type="entry name" value="Glycosidases"/>
    <property type="match status" value="1"/>
</dbReference>
<evidence type="ECO:0000313" key="1">
    <source>
        <dbReference type="EMBL" id="XDK32775.1"/>
    </source>
</evidence>
<protein>
    <recommendedName>
        <fullName evidence="2">Glycoside hydrolase family 5 domain-containing protein</fullName>
    </recommendedName>
</protein>
<reference evidence="1" key="1">
    <citation type="submission" date="2024-07" db="EMBL/GenBank/DDBJ databases">
        <title>Halotolerant mesophilic bacterium Ornithinibacillus sp. 4-3, sp. nov., isolated from soil.</title>
        <authorList>
            <person name="Sidarenka A.V."/>
            <person name="Guliayeva D.E."/>
            <person name="Leanovich S.I."/>
            <person name="Hileuskaya K.S."/>
            <person name="Akhremchuk A.E."/>
            <person name="Sikolenko M.A."/>
            <person name="Valentovich L.N."/>
        </authorList>
    </citation>
    <scope>NUCLEOTIDE SEQUENCE</scope>
    <source>
        <strain evidence="1">4-3</strain>
    </source>
</reference>
<gene>
    <name evidence="1" type="ORF">AB4Y30_17470</name>
</gene>
<name>A0AB39HQG1_9BACI</name>
<organism evidence="1">
    <name type="scientific">Ornithinibacillus sp. 4-3</name>
    <dbReference type="NCBI Taxonomy" id="3231488"/>
    <lineage>
        <taxon>Bacteria</taxon>
        <taxon>Bacillati</taxon>
        <taxon>Bacillota</taxon>
        <taxon>Bacilli</taxon>
        <taxon>Bacillales</taxon>
        <taxon>Bacillaceae</taxon>
        <taxon>Ornithinibacillus</taxon>
    </lineage>
</organism>
<dbReference type="InterPro" id="IPR017853">
    <property type="entry name" value="GH"/>
</dbReference>